<dbReference type="Proteomes" id="UP000075606">
    <property type="component" value="Unassembled WGS sequence"/>
</dbReference>
<dbReference type="Gene3D" id="1.20.120.450">
    <property type="entry name" value="dinb family like domain"/>
    <property type="match status" value="1"/>
</dbReference>
<name>A0A150XF47_9BACT</name>
<proteinExistence type="predicted"/>
<dbReference type="Pfam" id="PF12867">
    <property type="entry name" value="DinB_2"/>
    <property type="match status" value="1"/>
</dbReference>
<dbReference type="RefSeq" id="WP_068215583.1">
    <property type="nucleotide sequence ID" value="NZ_CP139724.1"/>
</dbReference>
<organism evidence="2 3">
    <name type="scientific">Roseivirga spongicola</name>
    <dbReference type="NCBI Taxonomy" id="333140"/>
    <lineage>
        <taxon>Bacteria</taxon>
        <taxon>Pseudomonadati</taxon>
        <taxon>Bacteroidota</taxon>
        <taxon>Cytophagia</taxon>
        <taxon>Cytophagales</taxon>
        <taxon>Roseivirgaceae</taxon>
        <taxon>Roseivirga</taxon>
    </lineage>
</organism>
<dbReference type="InterPro" id="IPR024775">
    <property type="entry name" value="DinB-like"/>
</dbReference>
<gene>
    <name evidence="2" type="ORF">AWW68_00840</name>
</gene>
<accession>A0A150XF47</accession>
<reference evidence="2 3" key="1">
    <citation type="submission" date="2016-01" db="EMBL/GenBank/DDBJ databases">
        <title>Genome sequencing of Roseivirga spongicola UST030701-084.</title>
        <authorList>
            <person name="Selvaratnam C."/>
            <person name="Thevarajoo S."/>
            <person name="Goh K.M."/>
            <person name="Ee R."/>
            <person name="Chan K.-G."/>
            <person name="Chong C.S."/>
        </authorList>
    </citation>
    <scope>NUCLEOTIDE SEQUENCE [LARGE SCALE GENOMIC DNA]</scope>
    <source>
        <strain evidence="2 3">UST030701-084</strain>
    </source>
</reference>
<evidence type="ECO:0000259" key="1">
    <source>
        <dbReference type="Pfam" id="PF12867"/>
    </source>
</evidence>
<dbReference type="AlphaFoldDB" id="A0A150XF47"/>
<sequence length="187" mass="21264">MKLKATTHIQNSVEQCEKALAEVEQLIAGLDDNTLNTQEADGKWSILQCLKHLSIANKIYVENIKKAHQKYPQEPEETYSSHWKGDYFTKMISPKDTGEVKNSMKTMKSMDPANALNATETIEEFFSTHRELAELIRKSKNYSLNKVKVPTALGPLVKLRLGDAFRFLLGHLDRHVLQLKRIKAAVV</sequence>
<protein>
    <recommendedName>
        <fullName evidence="1">DinB-like domain-containing protein</fullName>
    </recommendedName>
</protein>
<dbReference type="SUPFAM" id="SSF109854">
    <property type="entry name" value="DinB/YfiT-like putative metalloenzymes"/>
    <property type="match status" value="1"/>
</dbReference>
<dbReference type="EMBL" id="LRPC01000001">
    <property type="protein sequence ID" value="KYG77345.1"/>
    <property type="molecule type" value="Genomic_DNA"/>
</dbReference>
<feature type="domain" description="DinB-like" evidence="1">
    <location>
        <begin position="16"/>
        <end position="179"/>
    </location>
</feature>
<evidence type="ECO:0000313" key="3">
    <source>
        <dbReference type="Proteomes" id="UP000075606"/>
    </source>
</evidence>
<dbReference type="OrthoDB" id="1524454at2"/>
<comment type="caution">
    <text evidence="2">The sequence shown here is derived from an EMBL/GenBank/DDBJ whole genome shotgun (WGS) entry which is preliminary data.</text>
</comment>
<evidence type="ECO:0000313" key="2">
    <source>
        <dbReference type="EMBL" id="KYG77345.1"/>
    </source>
</evidence>
<dbReference type="STRING" id="333140.AWW68_00840"/>
<dbReference type="InterPro" id="IPR034660">
    <property type="entry name" value="DinB/YfiT-like"/>
</dbReference>
<keyword evidence="3" id="KW-1185">Reference proteome</keyword>